<keyword evidence="11" id="KW-1185">Reference proteome</keyword>
<evidence type="ECO:0000256" key="2">
    <source>
        <dbReference type="ARBA" id="ARBA00008537"/>
    </source>
</evidence>
<organism evidence="10 11">
    <name type="scientific">Roseococcus suduntuyensis</name>
    <dbReference type="NCBI Taxonomy" id="455361"/>
    <lineage>
        <taxon>Bacteria</taxon>
        <taxon>Pseudomonadati</taxon>
        <taxon>Pseudomonadota</taxon>
        <taxon>Alphaproteobacteria</taxon>
        <taxon>Acetobacterales</taxon>
        <taxon>Roseomonadaceae</taxon>
        <taxon>Roseococcus</taxon>
    </lineage>
</organism>
<feature type="transmembrane region" description="Helical" evidence="8">
    <location>
        <begin position="30"/>
        <end position="54"/>
    </location>
</feature>
<keyword evidence="3" id="KW-0813">Transport</keyword>
<feature type="transmembrane region" description="Helical" evidence="8">
    <location>
        <begin position="70"/>
        <end position="90"/>
    </location>
</feature>
<feature type="transmembrane region" description="Helical" evidence="8">
    <location>
        <begin position="159"/>
        <end position="178"/>
    </location>
</feature>
<proteinExistence type="inferred from homology"/>
<feature type="domain" description="Major facilitator superfamily (MFS) profile" evidence="9">
    <location>
        <begin position="32"/>
        <end position="525"/>
    </location>
</feature>
<feature type="transmembrane region" description="Helical" evidence="8">
    <location>
        <begin position="288"/>
        <end position="311"/>
    </location>
</feature>
<keyword evidence="4" id="KW-1003">Cell membrane</keyword>
<feature type="transmembrane region" description="Helical" evidence="8">
    <location>
        <begin position="97"/>
        <end position="116"/>
    </location>
</feature>
<dbReference type="InterPro" id="IPR004638">
    <property type="entry name" value="EmrB-like"/>
</dbReference>
<keyword evidence="6 8" id="KW-1133">Transmembrane helix</keyword>
<feature type="transmembrane region" description="Helical" evidence="8">
    <location>
        <begin position="353"/>
        <end position="370"/>
    </location>
</feature>
<comment type="caution">
    <text evidence="10">The sequence shown here is derived from an EMBL/GenBank/DDBJ whole genome shotgun (WGS) entry which is preliminary data.</text>
</comment>
<dbReference type="RefSeq" id="WP_184385886.1">
    <property type="nucleotide sequence ID" value="NZ_JACIDJ010000006.1"/>
</dbReference>
<evidence type="ECO:0000313" key="11">
    <source>
        <dbReference type="Proteomes" id="UP000553193"/>
    </source>
</evidence>
<reference evidence="10 11" key="1">
    <citation type="submission" date="2020-08" db="EMBL/GenBank/DDBJ databases">
        <title>Genomic Encyclopedia of Type Strains, Phase IV (KMG-IV): sequencing the most valuable type-strain genomes for metagenomic binning, comparative biology and taxonomic classification.</title>
        <authorList>
            <person name="Goeker M."/>
        </authorList>
    </citation>
    <scope>NUCLEOTIDE SEQUENCE [LARGE SCALE GENOMIC DNA]</scope>
    <source>
        <strain evidence="10 11">DSM 19979</strain>
    </source>
</reference>
<feature type="transmembrane region" description="Helical" evidence="8">
    <location>
        <begin position="376"/>
        <end position="394"/>
    </location>
</feature>
<evidence type="ECO:0000256" key="3">
    <source>
        <dbReference type="ARBA" id="ARBA00022448"/>
    </source>
</evidence>
<dbReference type="Proteomes" id="UP000553193">
    <property type="component" value="Unassembled WGS sequence"/>
</dbReference>
<name>A0A840AI97_9PROT</name>
<keyword evidence="7 8" id="KW-0472">Membrane</keyword>
<dbReference type="NCBIfam" id="TIGR00711">
    <property type="entry name" value="efflux_EmrB"/>
    <property type="match status" value="1"/>
</dbReference>
<feature type="transmembrane region" description="Helical" evidence="8">
    <location>
        <begin position="323"/>
        <end position="341"/>
    </location>
</feature>
<feature type="transmembrane region" description="Helical" evidence="8">
    <location>
        <begin position="502"/>
        <end position="520"/>
    </location>
</feature>
<dbReference type="PROSITE" id="PS50850">
    <property type="entry name" value="MFS"/>
    <property type="match status" value="1"/>
</dbReference>
<dbReference type="AlphaFoldDB" id="A0A840AI97"/>
<comment type="similarity">
    <text evidence="2">Belongs to the major facilitator superfamily. EmrB family.</text>
</comment>
<dbReference type="InterPro" id="IPR036259">
    <property type="entry name" value="MFS_trans_sf"/>
</dbReference>
<dbReference type="PANTHER" id="PTHR42718:SF9">
    <property type="entry name" value="MAJOR FACILITATOR SUPERFAMILY MULTIDRUG TRANSPORTER MFSC"/>
    <property type="match status" value="1"/>
</dbReference>
<dbReference type="Gene3D" id="1.20.1250.20">
    <property type="entry name" value="MFS general substrate transporter like domains"/>
    <property type="match status" value="1"/>
</dbReference>
<dbReference type="InterPro" id="IPR011701">
    <property type="entry name" value="MFS"/>
</dbReference>
<feature type="transmembrane region" description="Helical" evidence="8">
    <location>
        <begin position="184"/>
        <end position="206"/>
    </location>
</feature>
<keyword evidence="5 8" id="KW-0812">Transmembrane</keyword>
<dbReference type="InterPro" id="IPR020846">
    <property type="entry name" value="MFS_dom"/>
</dbReference>
<evidence type="ECO:0000313" key="10">
    <source>
        <dbReference type="EMBL" id="MBB3899795.1"/>
    </source>
</evidence>
<dbReference type="SUPFAM" id="SSF103473">
    <property type="entry name" value="MFS general substrate transporter"/>
    <property type="match status" value="1"/>
</dbReference>
<evidence type="ECO:0000256" key="1">
    <source>
        <dbReference type="ARBA" id="ARBA00004651"/>
    </source>
</evidence>
<protein>
    <submittedName>
        <fullName evidence="10">EmrB/QacA subfamily drug resistance transporter</fullName>
    </submittedName>
</protein>
<evidence type="ECO:0000259" key="9">
    <source>
        <dbReference type="PROSITE" id="PS50850"/>
    </source>
</evidence>
<evidence type="ECO:0000256" key="6">
    <source>
        <dbReference type="ARBA" id="ARBA00022989"/>
    </source>
</evidence>
<accession>A0A840AI97</accession>
<evidence type="ECO:0000256" key="5">
    <source>
        <dbReference type="ARBA" id="ARBA00022692"/>
    </source>
</evidence>
<evidence type="ECO:0000256" key="7">
    <source>
        <dbReference type="ARBA" id="ARBA00023136"/>
    </source>
</evidence>
<comment type="subcellular location">
    <subcellularLocation>
        <location evidence="1">Cell membrane</location>
        <topology evidence="1">Multi-pass membrane protein</topology>
    </subcellularLocation>
</comment>
<dbReference type="CDD" id="cd17503">
    <property type="entry name" value="MFS_LmrB_MDR_like"/>
    <property type="match status" value="1"/>
</dbReference>
<feature type="transmembrane region" description="Helical" evidence="8">
    <location>
        <begin position="249"/>
        <end position="267"/>
    </location>
</feature>
<dbReference type="GO" id="GO:0022857">
    <property type="term" value="F:transmembrane transporter activity"/>
    <property type="evidence" value="ECO:0007669"/>
    <property type="project" value="InterPro"/>
</dbReference>
<feature type="transmembrane region" description="Helical" evidence="8">
    <location>
        <begin position="218"/>
        <end position="237"/>
    </location>
</feature>
<gene>
    <name evidence="10" type="ORF">GGQ83_003255</name>
</gene>
<dbReference type="Gene3D" id="1.20.1720.10">
    <property type="entry name" value="Multidrug resistance protein D"/>
    <property type="match status" value="1"/>
</dbReference>
<dbReference type="EMBL" id="JACIDJ010000006">
    <property type="protein sequence ID" value="MBB3899795.1"/>
    <property type="molecule type" value="Genomic_DNA"/>
</dbReference>
<evidence type="ECO:0000256" key="8">
    <source>
        <dbReference type="SAM" id="Phobius"/>
    </source>
</evidence>
<evidence type="ECO:0000256" key="4">
    <source>
        <dbReference type="ARBA" id="ARBA00022475"/>
    </source>
</evidence>
<dbReference type="Pfam" id="PF07690">
    <property type="entry name" value="MFS_1"/>
    <property type="match status" value="1"/>
</dbReference>
<dbReference type="GO" id="GO:0005886">
    <property type="term" value="C:plasma membrane"/>
    <property type="evidence" value="ECO:0007669"/>
    <property type="project" value="UniProtKB-SubCell"/>
</dbReference>
<dbReference type="PANTHER" id="PTHR42718">
    <property type="entry name" value="MAJOR FACILITATOR SUPERFAMILY MULTIDRUG TRANSPORTER MFSC"/>
    <property type="match status" value="1"/>
</dbReference>
<sequence>MSATAAASTPRRGGPTVEEMFARFGPSYRWWVTLAALTGTISCILSSTIVVVALPDIMGALGMGQEQGQLLATGFLAANTGFMLLNAWAVERFGFRLTYVVSISIFILASVLAGVAEDANLMILCRVAQGASAGLLQPLSMQIIFLVFPPERRGTAMGLFSFGVVMAPATGPALGGVLVDSFGWHALFFLSLPTAGLGLLLGLIFMPGRLATGAARPLDWFGCLLLAVAIGGLLSGLTDGQRHGWYSDIVVGKLVAAGVATIGFVAWQRINPAPLLNLRVFSHMGFAMAALVAFIYGGAIFGSTYLLPLLVQIVQGYTPTRSGLILMPAGFAVAFVFLAAGRMSDFVPPWQPICAGLALFAFSCWLISFVGTDTGFWELAFWILVGRVGLGLTMPNMNVGAMRALPPHLLGQGAGGINFFRMLGGALGTNLISVLTERRTQFHAETLSSTTEGGDTLLEARRLLEGLYAKEGLPEVIRRDAAQDFLLRMLEAQAALEGFRDAFLVVGLVCLLAVIPGLTLRQKPPGAR</sequence>